<feature type="domain" description="Tll0287-like" evidence="2">
    <location>
        <begin position="50"/>
        <end position="198"/>
    </location>
</feature>
<dbReference type="eggNOG" id="COG1472">
    <property type="taxonomic scope" value="Bacteria"/>
</dbReference>
<dbReference type="STRING" id="123214.PERMA_1835"/>
<evidence type="ECO:0000313" key="4">
    <source>
        <dbReference type="Proteomes" id="UP000001366"/>
    </source>
</evidence>
<dbReference type="AlphaFoldDB" id="C0QSF1"/>
<evidence type="ECO:0000256" key="1">
    <source>
        <dbReference type="SAM" id="SignalP"/>
    </source>
</evidence>
<dbReference type="Proteomes" id="UP000001366">
    <property type="component" value="Chromosome"/>
</dbReference>
<reference evidence="3 4" key="1">
    <citation type="journal article" date="2009" name="J. Bacteriol.">
        <title>Complete and draft genome sequences of six members of the Aquificales.</title>
        <authorList>
            <person name="Reysenbach A.L."/>
            <person name="Hamamura N."/>
            <person name="Podar M."/>
            <person name="Griffiths E."/>
            <person name="Ferreira S."/>
            <person name="Hochstein R."/>
            <person name="Heidelberg J."/>
            <person name="Johnson J."/>
            <person name="Mead D."/>
            <person name="Pohorille A."/>
            <person name="Sarmiento M."/>
            <person name="Schweighofer K."/>
            <person name="Seshadri R."/>
            <person name="Voytek M.A."/>
        </authorList>
    </citation>
    <scope>NUCLEOTIDE SEQUENCE [LARGE SCALE GENOMIC DNA]</scope>
    <source>
        <strain evidence="4">DSM 14350 / EX-H1</strain>
    </source>
</reference>
<keyword evidence="1" id="KW-0732">Signal</keyword>
<dbReference type="OrthoDB" id="5392220at2"/>
<evidence type="ECO:0000259" key="2">
    <source>
        <dbReference type="Pfam" id="PF11845"/>
    </source>
</evidence>
<sequence>MRKVIAAAVVSGLLIFSISCATKKTSEIPPEKEKKIVQIGSSATKKLLKTLKGELIEALKRGPLYAIDVCSKKALQLTEKVEKEIGKGIDIKRTSLRYRNPKNAPDLYEREALEYFEKFEKEKKPLPDYYLQKVVIDGKTYYRFYKPLKVLPVCLTCHGKLRDMDPKLQTKLMKLYPGDQAINYEEGDFRGVVRVSIPEEALK</sequence>
<dbReference type="KEGG" id="pmx:PERMA_1835"/>
<dbReference type="PROSITE" id="PS51257">
    <property type="entry name" value="PROKAR_LIPOPROTEIN"/>
    <property type="match status" value="1"/>
</dbReference>
<evidence type="ECO:0000313" key="3">
    <source>
        <dbReference type="EMBL" id="ACO04381.1"/>
    </source>
</evidence>
<accession>C0QSF1</accession>
<organism evidence="3 4">
    <name type="scientific">Persephonella marina (strain DSM 14350 / EX-H1)</name>
    <dbReference type="NCBI Taxonomy" id="123214"/>
    <lineage>
        <taxon>Bacteria</taxon>
        <taxon>Pseudomonadati</taxon>
        <taxon>Aquificota</taxon>
        <taxon>Aquificia</taxon>
        <taxon>Aquificales</taxon>
        <taxon>Hydrogenothermaceae</taxon>
        <taxon>Persephonella</taxon>
    </lineage>
</organism>
<name>C0QSF1_PERMH</name>
<protein>
    <submittedName>
        <fullName evidence="3">Cytochrome c family protein</fullName>
    </submittedName>
</protein>
<dbReference type="RefSeq" id="WP_012676619.1">
    <property type="nucleotide sequence ID" value="NC_012440.1"/>
</dbReference>
<proteinExistence type="predicted"/>
<dbReference type="Pfam" id="PF11845">
    <property type="entry name" value="Tll0287-like"/>
    <property type="match status" value="1"/>
</dbReference>
<feature type="signal peptide" evidence="1">
    <location>
        <begin position="1"/>
        <end position="21"/>
    </location>
</feature>
<dbReference type="EMBL" id="CP001230">
    <property type="protein sequence ID" value="ACO04381.1"/>
    <property type="molecule type" value="Genomic_DNA"/>
</dbReference>
<dbReference type="PaxDb" id="123214-PERMA_1835"/>
<keyword evidence="4" id="KW-1185">Reference proteome</keyword>
<dbReference type="InterPro" id="IPR021796">
    <property type="entry name" value="Tll0287-like_dom"/>
</dbReference>
<feature type="chain" id="PRO_5002902338" evidence="1">
    <location>
        <begin position="22"/>
        <end position="203"/>
    </location>
</feature>
<gene>
    <name evidence="3" type="ordered locus">PERMA_1835</name>
</gene>
<dbReference type="HOGENOM" id="CLU_109783_0_1_0"/>